<protein>
    <submittedName>
        <fullName evidence="10">Receptor-like protein EIX2</fullName>
    </submittedName>
</protein>
<keyword evidence="4" id="KW-0732">Signal</keyword>
<gene>
    <name evidence="10" type="primary">LOC120273087</name>
</gene>
<sequence length="323" mass="36051">MVNLISENMDGLIQLSLESNRFNETIPESLSGLSKLRLLDVAANSFIGTLTEHHFANLTNLLYMGLSCNSLQLNVTKDWVPSFHADTILMYSCTISPDFPAWLKTQTVLASLYLSSARIFGNVPTWFWNLLSNSLALLNLSHNNLTGILPIFWNSVLEVIDLSHNKFEGLIPEWISPGLNIIDLRNNSLFGHIPLSFATANQIQALSLSHEHINGSIQFFFFCNLSTLIVLDLSSNNMSGELPHCWNQLSWLAIIDLSNNNFFGNIPNAIVSLTNLQSLHLRKNDLSGNLPFSLKNANKLVVLHVNTRTRHPNFSIIAVVGKD</sequence>
<organism evidence="9 10">
    <name type="scientific">Dioscorea cayennensis subsp. rotundata</name>
    <name type="common">White Guinea yam</name>
    <name type="synonym">Dioscorea rotundata</name>
    <dbReference type="NCBI Taxonomy" id="55577"/>
    <lineage>
        <taxon>Eukaryota</taxon>
        <taxon>Viridiplantae</taxon>
        <taxon>Streptophyta</taxon>
        <taxon>Embryophyta</taxon>
        <taxon>Tracheophyta</taxon>
        <taxon>Spermatophyta</taxon>
        <taxon>Magnoliopsida</taxon>
        <taxon>Liliopsida</taxon>
        <taxon>Dioscoreales</taxon>
        <taxon>Dioscoreaceae</taxon>
        <taxon>Dioscorea</taxon>
    </lineage>
</organism>
<dbReference type="SUPFAM" id="SSF52058">
    <property type="entry name" value="L domain-like"/>
    <property type="match status" value="1"/>
</dbReference>
<dbReference type="PANTHER" id="PTHR48063:SF112">
    <property type="entry name" value="RECEPTOR LIKE PROTEIN 30-LIKE"/>
    <property type="match status" value="1"/>
</dbReference>
<evidence type="ECO:0000256" key="3">
    <source>
        <dbReference type="ARBA" id="ARBA00022692"/>
    </source>
</evidence>
<keyword evidence="3" id="KW-0812">Transmembrane</keyword>
<evidence type="ECO:0000256" key="7">
    <source>
        <dbReference type="ARBA" id="ARBA00023136"/>
    </source>
</evidence>
<dbReference type="Proteomes" id="UP001515500">
    <property type="component" value="Chromosome 2"/>
</dbReference>
<keyword evidence="2" id="KW-0433">Leucine-rich repeat</keyword>
<keyword evidence="6" id="KW-1133">Transmembrane helix</keyword>
<dbReference type="AlphaFoldDB" id="A0AB40C759"/>
<proteinExistence type="predicted"/>
<evidence type="ECO:0000313" key="9">
    <source>
        <dbReference type="Proteomes" id="UP001515500"/>
    </source>
</evidence>
<evidence type="ECO:0000256" key="6">
    <source>
        <dbReference type="ARBA" id="ARBA00022989"/>
    </source>
</evidence>
<keyword evidence="5" id="KW-0677">Repeat</keyword>
<dbReference type="Pfam" id="PF00560">
    <property type="entry name" value="LRR_1"/>
    <property type="match status" value="7"/>
</dbReference>
<dbReference type="Gene3D" id="3.80.10.10">
    <property type="entry name" value="Ribonuclease Inhibitor"/>
    <property type="match status" value="2"/>
</dbReference>
<dbReference type="InterPro" id="IPR046956">
    <property type="entry name" value="RLP23-like"/>
</dbReference>
<keyword evidence="9" id="KW-1185">Reference proteome</keyword>
<dbReference type="RefSeq" id="XP_039135670.1">
    <property type="nucleotide sequence ID" value="XM_039279736.1"/>
</dbReference>
<reference evidence="10" key="1">
    <citation type="submission" date="2025-08" db="UniProtKB">
        <authorList>
            <consortium name="RefSeq"/>
        </authorList>
    </citation>
    <scope>IDENTIFICATION</scope>
</reference>
<evidence type="ECO:0000256" key="1">
    <source>
        <dbReference type="ARBA" id="ARBA00004479"/>
    </source>
</evidence>
<evidence type="ECO:0000313" key="10">
    <source>
        <dbReference type="RefSeq" id="XP_039135670.1"/>
    </source>
</evidence>
<keyword evidence="8" id="KW-0325">Glycoprotein</keyword>
<dbReference type="GO" id="GO:0016020">
    <property type="term" value="C:membrane"/>
    <property type="evidence" value="ECO:0007669"/>
    <property type="project" value="UniProtKB-SubCell"/>
</dbReference>
<dbReference type="InterPro" id="IPR001611">
    <property type="entry name" value="Leu-rich_rpt"/>
</dbReference>
<evidence type="ECO:0000256" key="8">
    <source>
        <dbReference type="ARBA" id="ARBA00023180"/>
    </source>
</evidence>
<dbReference type="PANTHER" id="PTHR48063">
    <property type="entry name" value="LRR RECEPTOR-LIKE KINASE"/>
    <property type="match status" value="1"/>
</dbReference>
<evidence type="ECO:0000256" key="2">
    <source>
        <dbReference type="ARBA" id="ARBA00022614"/>
    </source>
</evidence>
<dbReference type="GeneID" id="120273087"/>
<keyword evidence="7" id="KW-0472">Membrane</keyword>
<dbReference type="PRINTS" id="PR00019">
    <property type="entry name" value="LEURICHRPT"/>
</dbReference>
<name>A0AB40C759_DIOCR</name>
<evidence type="ECO:0000256" key="4">
    <source>
        <dbReference type="ARBA" id="ARBA00022729"/>
    </source>
</evidence>
<dbReference type="FunFam" id="3.80.10.10:FF:000041">
    <property type="entry name" value="LRR receptor-like serine/threonine-protein kinase ERECTA"/>
    <property type="match status" value="1"/>
</dbReference>
<accession>A0AB40C759</accession>
<dbReference type="InterPro" id="IPR032675">
    <property type="entry name" value="LRR_dom_sf"/>
</dbReference>
<evidence type="ECO:0000256" key="5">
    <source>
        <dbReference type="ARBA" id="ARBA00022737"/>
    </source>
</evidence>
<comment type="subcellular location">
    <subcellularLocation>
        <location evidence="1">Membrane</location>
        <topology evidence="1">Single-pass type I membrane protein</topology>
    </subcellularLocation>
</comment>